<gene>
    <name evidence="1" type="ORF">GBAR_LOCUS16021</name>
</gene>
<organism evidence="1 2">
    <name type="scientific">Geodia barretti</name>
    <name type="common">Barrett's horny sponge</name>
    <dbReference type="NCBI Taxonomy" id="519541"/>
    <lineage>
        <taxon>Eukaryota</taxon>
        <taxon>Metazoa</taxon>
        <taxon>Porifera</taxon>
        <taxon>Demospongiae</taxon>
        <taxon>Heteroscleromorpha</taxon>
        <taxon>Tetractinellida</taxon>
        <taxon>Astrophorina</taxon>
        <taxon>Geodiidae</taxon>
        <taxon>Geodia</taxon>
    </lineage>
</organism>
<accession>A0AA35WNN3</accession>
<proteinExistence type="predicted"/>
<protein>
    <submittedName>
        <fullName evidence="1">Uncharacterized protein</fullName>
    </submittedName>
</protein>
<comment type="caution">
    <text evidence="1">The sequence shown here is derived from an EMBL/GenBank/DDBJ whole genome shotgun (WGS) entry which is preliminary data.</text>
</comment>
<dbReference type="Proteomes" id="UP001174909">
    <property type="component" value="Unassembled WGS sequence"/>
</dbReference>
<name>A0AA35WNN3_GEOBA</name>
<keyword evidence="2" id="KW-1185">Reference proteome</keyword>
<dbReference type="EMBL" id="CASHTH010002317">
    <property type="protein sequence ID" value="CAI8028103.1"/>
    <property type="molecule type" value="Genomic_DNA"/>
</dbReference>
<reference evidence="1" key="1">
    <citation type="submission" date="2023-03" db="EMBL/GenBank/DDBJ databases">
        <authorList>
            <person name="Steffen K."/>
            <person name="Cardenas P."/>
        </authorList>
    </citation>
    <scope>NUCLEOTIDE SEQUENCE</scope>
</reference>
<evidence type="ECO:0000313" key="2">
    <source>
        <dbReference type="Proteomes" id="UP001174909"/>
    </source>
</evidence>
<evidence type="ECO:0000313" key="1">
    <source>
        <dbReference type="EMBL" id="CAI8028103.1"/>
    </source>
</evidence>
<sequence length="34" mass="3972">MSAPWQLWGLEAPRPMDGKSRRHWPVTLRATELP</sequence>
<dbReference type="AlphaFoldDB" id="A0AA35WNN3"/>